<dbReference type="GO" id="GO:0008017">
    <property type="term" value="F:microtubule binding"/>
    <property type="evidence" value="ECO:0007669"/>
    <property type="project" value="TreeGrafter"/>
</dbReference>
<organism evidence="12 13">
    <name type="scientific">Rhizophlyctis rosea</name>
    <dbReference type="NCBI Taxonomy" id="64517"/>
    <lineage>
        <taxon>Eukaryota</taxon>
        <taxon>Fungi</taxon>
        <taxon>Fungi incertae sedis</taxon>
        <taxon>Chytridiomycota</taxon>
        <taxon>Chytridiomycota incertae sedis</taxon>
        <taxon>Chytridiomycetes</taxon>
        <taxon>Rhizophlyctidales</taxon>
        <taxon>Rhizophlyctidaceae</taxon>
        <taxon>Rhizophlyctis</taxon>
    </lineage>
</organism>
<evidence type="ECO:0000256" key="5">
    <source>
        <dbReference type="ARBA" id="ARBA00022701"/>
    </source>
</evidence>
<evidence type="ECO:0000256" key="6">
    <source>
        <dbReference type="ARBA" id="ARBA00022737"/>
    </source>
</evidence>
<comment type="subcellular location">
    <subcellularLocation>
        <location evidence="1">Cytoplasm</location>
        <location evidence="1">Cytoskeleton</location>
        <location evidence="1">Spindle</location>
    </subcellularLocation>
</comment>
<dbReference type="AlphaFoldDB" id="A0AAD5WYK5"/>
<feature type="non-terminal residue" evidence="12">
    <location>
        <position position="460"/>
    </location>
</feature>
<dbReference type="InterPro" id="IPR021133">
    <property type="entry name" value="HEAT_type_2"/>
</dbReference>
<keyword evidence="7" id="KW-0498">Mitosis</keyword>
<protein>
    <submittedName>
        <fullName evidence="12">Suppressor of tub2 mutation</fullName>
    </submittedName>
</protein>
<dbReference type="Pfam" id="PF12348">
    <property type="entry name" value="CLASP_N"/>
    <property type="match status" value="1"/>
</dbReference>
<reference evidence="12" key="1">
    <citation type="submission" date="2020-05" db="EMBL/GenBank/DDBJ databases">
        <title>Phylogenomic resolution of chytrid fungi.</title>
        <authorList>
            <person name="Stajich J.E."/>
            <person name="Amses K."/>
            <person name="Simmons R."/>
            <person name="Seto K."/>
            <person name="Myers J."/>
            <person name="Bonds A."/>
            <person name="Quandt C.A."/>
            <person name="Barry K."/>
            <person name="Liu P."/>
            <person name="Grigoriev I."/>
            <person name="Longcore J.E."/>
            <person name="James T.Y."/>
        </authorList>
    </citation>
    <scope>NUCLEOTIDE SEQUENCE</scope>
    <source>
        <strain evidence="12">JEL0318</strain>
    </source>
</reference>
<dbReference type="SUPFAM" id="SSF48371">
    <property type="entry name" value="ARM repeat"/>
    <property type="match status" value="1"/>
</dbReference>
<dbReference type="PANTHER" id="PTHR21567">
    <property type="entry name" value="CLASP"/>
    <property type="match status" value="1"/>
</dbReference>
<keyword evidence="13" id="KW-1185">Reference proteome</keyword>
<dbReference type="GO" id="GO:0005815">
    <property type="term" value="C:microtubule organizing center"/>
    <property type="evidence" value="ECO:0007669"/>
    <property type="project" value="TreeGrafter"/>
</dbReference>
<keyword evidence="3" id="KW-0963">Cytoplasm</keyword>
<dbReference type="GO" id="GO:0031110">
    <property type="term" value="P:regulation of microtubule polymerization or depolymerization"/>
    <property type="evidence" value="ECO:0007669"/>
    <property type="project" value="UniProtKB-ARBA"/>
</dbReference>
<dbReference type="Proteomes" id="UP001212841">
    <property type="component" value="Unassembled WGS sequence"/>
</dbReference>
<dbReference type="GO" id="GO:0005876">
    <property type="term" value="C:spindle microtubule"/>
    <property type="evidence" value="ECO:0007669"/>
    <property type="project" value="TreeGrafter"/>
</dbReference>
<dbReference type="Pfam" id="PF21040">
    <property type="entry name" value="CEP104-like_TOG"/>
    <property type="match status" value="1"/>
</dbReference>
<keyword evidence="6" id="KW-0677">Repeat</keyword>
<keyword evidence="5" id="KW-0493">Microtubule</keyword>
<gene>
    <name evidence="12" type="primary">STU1</name>
    <name evidence="12" type="ORF">HK097_000945</name>
</gene>
<dbReference type="GO" id="GO:0051301">
    <property type="term" value="P:cell division"/>
    <property type="evidence" value="ECO:0007669"/>
    <property type="project" value="UniProtKB-KW"/>
</dbReference>
<dbReference type="PANTHER" id="PTHR21567:SF9">
    <property type="entry name" value="CLIP-ASSOCIATING PROTEIN"/>
    <property type="match status" value="1"/>
</dbReference>
<evidence type="ECO:0000313" key="13">
    <source>
        <dbReference type="Proteomes" id="UP001212841"/>
    </source>
</evidence>
<dbReference type="InterPro" id="IPR016024">
    <property type="entry name" value="ARM-type_fold"/>
</dbReference>
<evidence type="ECO:0000256" key="1">
    <source>
        <dbReference type="ARBA" id="ARBA00004186"/>
    </source>
</evidence>
<dbReference type="SMART" id="SM01349">
    <property type="entry name" value="TOG"/>
    <property type="match status" value="1"/>
</dbReference>
<dbReference type="GO" id="GO:1902903">
    <property type="term" value="P:regulation of supramolecular fiber organization"/>
    <property type="evidence" value="ECO:0007669"/>
    <property type="project" value="UniProtKB-ARBA"/>
</dbReference>
<dbReference type="EMBL" id="JADGJD010001182">
    <property type="protein sequence ID" value="KAJ3046357.1"/>
    <property type="molecule type" value="Genomic_DNA"/>
</dbReference>
<dbReference type="GO" id="GO:1990023">
    <property type="term" value="C:mitotic spindle midzone"/>
    <property type="evidence" value="ECO:0007669"/>
    <property type="project" value="TreeGrafter"/>
</dbReference>
<accession>A0AAD5WYK5</accession>
<proteinExistence type="inferred from homology"/>
<dbReference type="InterPro" id="IPR024395">
    <property type="entry name" value="CLASP_N_dom"/>
</dbReference>
<evidence type="ECO:0000256" key="7">
    <source>
        <dbReference type="ARBA" id="ARBA00022776"/>
    </source>
</evidence>
<evidence type="ECO:0000313" key="12">
    <source>
        <dbReference type="EMBL" id="KAJ3046357.1"/>
    </source>
</evidence>
<sequence>MSSLEQFIHASASQGIDQKVEALQNLETDLPNITFATIEPTHFDHLLTTLTTHLKSPQQKVHTATLSLLPTLISSLTSTHPNPIQPFKSLLPGIIPTLFDRLADPKERTRELAQGTLLEIYRVVITQGSGGVEEGKWGSVVAYLDKELKGDGFGCKSPRGREQVLSLIVSFVRNISSFPAKQYIPLTIKLLEDQNESVRNAAKEAVITLYNETTIKAMRNDIKNQLTKQQIRQSIVDGILGQLREDNGRTVEVTRIASILELVESTPSSRRETLSSLPSAISSAVATPAKGGSAAPPPSVIPGGTAAPEPDPIMIHSEKELEKEFATFAATMSGKETEQNWESRELALQRLRGLCRGNGVGMEGFVSGLLGVLECITKTMHSLRTALAITSCTTITDLATTLQTKLDPLVDPLLQNLLRLTSQSKKLIITAGTNAIVAILQNASYNVKHLNILINAAGDK</sequence>
<dbReference type="InterPro" id="IPR011989">
    <property type="entry name" value="ARM-like"/>
</dbReference>
<evidence type="ECO:0000256" key="2">
    <source>
        <dbReference type="ARBA" id="ARBA00009549"/>
    </source>
</evidence>
<feature type="repeat" description="HEAT" evidence="9">
    <location>
        <begin position="183"/>
        <end position="221"/>
    </location>
</feature>
<feature type="domain" description="TOG" evidence="11">
    <location>
        <begin position="1"/>
        <end position="245"/>
    </location>
</feature>
<evidence type="ECO:0000256" key="3">
    <source>
        <dbReference type="ARBA" id="ARBA00022490"/>
    </source>
</evidence>
<comment type="caution">
    <text evidence="12">The sequence shown here is derived from an EMBL/GenBank/DDBJ whole genome shotgun (WGS) entry which is preliminary data.</text>
</comment>
<keyword evidence="7" id="KW-0131">Cell cycle</keyword>
<dbReference type="GO" id="GO:0090307">
    <property type="term" value="P:mitotic spindle assembly"/>
    <property type="evidence" value="ECO:0007669"/>
    <property type="project" value="TreeGrafter"/>
</dbReference>
<feature type="region of interest" description="Disordered" evidence="10">
    <location>
        <begin position="287"/>
        <end position="308"/>
    </location>
</feature>
<dbReference type="PROSITE" id="PS50077">
    <property type="entry name" value="HEAT_REPEAT"/>
    <property type="match status" value="1"/>
</dbReference>
<dbReference type="InterPro" id="IPR034085">
    <property type="entry name" value="TOG"/>
</dbReference>
<keyword evidence="4" id="KW-0132">Cell division</keyword>
<name>A0AAD5WYK5_9FUNG</name>
<evidence type="ECO:0000259" key="11">
    <source>
        <dbReference type="SMART" id="SM01349"/>
    </source>
</evidence>
<evidence type="ECO:0000256" key="9">
    <source>
        <dbReference type="PROSITE-ProRule" id="PRU00103"/>
    </source>
</evidence>
<dbReference type="GO" id="GO:0005881">
    <property type="term" value="C:cytoplasmic microtubule"/>
    <property type="evidence" value="ECO:0007669"/>
    <property type="project" value="TreeGrafter"/>
</dbReference>
<comment type="similarity">
    <text evidence="2">Belongs to the CLASP family.</text>
</comment>
<dbReference type="Gene3D" id="1.25.10.10">
    <property type="entry name" value="Leucine-rich Repeat Variant"/>
    <property type="match status" value="2"/>
</dbReference>
<keyword evidence="8" id="KW-0206">Cytoskeleton</keyword>
<evidence type="ECO:0000256" key="10">
    <source>
        <dbReference type="SAM" id="MobiDB-lite"/>
    </source>
</evidence>
<evidence type="ECO:0000256" key="4">
    <source>
        <dbReference type="ARBA" id="ARBA00022618"/>
    </source>
</evidence>
<evidence type="ECO:0000256" key="8">
    <source>
        <dbReference type="ARBA" id="ARBA00023212"/>
    </source>
</evidence>